<dbReference type="EMBL" id="JAHXRI010000006">
    <property type="protein sequence ID" value="MBZ1350474.1"/>
    <property type="molecule type" value="Genomic_DNA"/>
</dbReference>
<gene>
    <name evidence="1" type="ORF">KZZ10_07425</name>
</gene>
<keyword evidence="2" id="KW-1185">Reference proteome</keyword>
<evidence type="ECO:0000313" key="1">
    <source>
        <dbReference type="EMBL" id="MBZ1350474.1"/>
    </source>
</evidence>
<dbReference type="RefSeq" id="WP_259660850.1">
    <property type="nucleotide sequence ID" value="NZ_JAHXRI010000006.1"/>
</dbReference>
<accession>A0A953NB70</accession>
<protein>
    <submittedName>
        <fullName evidence="1">Uncharacterized protein</fullName>
    </submittedName>
</protein>
<evidence type="ECO:0000313" key="2">
    <source>
        <dbReference type="Proteomes" id="UP000739565"/>
    </source>
</evidence>
<organism evidence="1 2">
    <name type="scientific">Zwartia hollandica</name>
    <dbReference type="NCBI Taxonomy" id="324606"/>
    <lineage>
        <taxon>Bacteria</taxon>
        <taxon>Pseudomonadati</taxon>
        <taxon>Pseudomonadota</taxon>
        <taxon>Betaproteobacteria</taxon>
        <taxon>Burkholderiales</taxon>
        <taxon>Alcaligenaceae</taxon>
        <taxon>Zwartia</taxon>
    </lineage>
</organism>
<dbReference type="AlphaFoldDB" id="A0A953NB70"/>
<comment type="caution">
    <text evidence="1">The sequence shown here is derived from an EMBL/GenBank/DDBJ whole genome shotgun (WGS) entry which is preliminary data.</text>
</comment>
<name>A0A953NB70_9BURK</name>
<dbReference type="Proteomes" id="UP000739565">
    <property type="component" value="Unassembled WGS sequence"/>
</dbReference>
<reference evidence="1" key="1">
    <citation type="submission" date="2021-07" db="EMBL/GenBank/DDBJ databases">
        <title>New genus and species of the family Alcaligenaceae.</title>
        <authorList>
            <person name="Hahn M.W."/>
        </authorList>
    </citation>
    <scope>NUCLEOTIDE SEQUENCE</scope>
    <source>
        <strain evidence="1">LF4-65</strain>
    </source>
</reference>
<proteinExistence type="predicted"/>
<sequence length="72" mass="8030">MSKKRPAKTSSTEQINNLPSFATLHGLSELNPVYLKRMEELSVPVATFGQQVRRLSNKEDGPAPVFVVMTRT</sequence>